<evidence type="ECO:0000313" key="2">
    <source>
        <dbReference type="Proteomes" id="UP000805193"/>
    </source>
</evidence>
<protein>
    <submittedName>
        <fullName evidence="1">Uncharacterized protein</fullName>
    </submittedName>
</protein>
<accession>A0AC60PFZ5</accession>
<proteinExistence type="predicted"/>
<organism evidence="1 2">
    <name type="scientific">Ixodes persulcatus</name>
    <name type="common">Taiga tick</name>
    <dbReference type="NCBI Taxonomy" id="34615"/>
    <lineage>
        <taxon>Eukaryota</taxon>
        <taxon>Metazoa</taxon>
        <taxon>Ecdysozoa</taxon>
        <taxon>Arthropoda</taxon>
        <taxon>Chelicerata</taxon>
        <taxon>Arachnida</taxon>
        <taxon>Acari</taxon>
        <taxon>Parasitiformes</taxon>
        <taxon>Ixodida</taxon>
        <taxon>Ixodoidea</taxon>
        <taxon>Ixodidae</taxon>
        <taxon>Ixodinae</taxon>
        <taxon>Ixodes</taxon>
    </lineage>
</organism>
<keyword evidence="2" id="KW-1185">Reference proteome</keyword>
<reference evidence="1 2" key="1">
    <citation type="journal article" date="2020" name="Cell">
        <title>Large-Scale Comparative Analyses of Tick Genomes Elucidate Their Genetic Diversity and Vector Capacities.</title>
        <authorList>
            <consortium name="Tick Genome and Microbiome Consortium (TIGMIC)"/>
            <person name="Jia N."/>
            <person name="Wang J."/>
            <person name="Shi W."/>
            <person name="Du L."/>
            <person name="Sun Y."/>
            <person name="Zhan W."/>
            <person name="Jiang J.F."/>
            <person name="Wang Q."/>
            <person name="Zhang B."/>
            <person name="Ji P."/>
            <person name="Bell-Sakyi L."/>
            <person name="Cui X.M."/>
            <person name="Yuan T.T."/>
            <person name="Jiang B.G."/>
            <person name="Yang W.F."/>
            <person name="Lam T.T."/>
            <person name="Chang Q.C."/>
            <person name="Ding S.J."/>
            <person name="Wang X.J."/>
            <person name="Zhu J.G."/>
            <person name="Ruan X.D."/>
            <person name="Zhao L."/>
            <person name="Wei J.T."/>
            <person name="Ye R.Z."/>
            <person name="Que T.C."/>
            <person name="Du C.H."/>
            <person name="Zhou Y.H."/>
            <person name="Cheng J.X."/>
            <person name="Dai P.F."/>
            <person name="Guo W.B."/>
            <person name="Han X.H."/>
            <person name="Huang E.J."/>
            <person name="Li L.F."/>
            <person name="Wei W."/>
            <person name="Gao Y.C."/>
            <person name="Liu J.Z."/>
            <person name="Shao H.Z."/>
            <person name="Wang X."/>
            <person name="Wang C.C."/>
            <person name="Yang T.C."/>
            <person name="Huo Q.B."/>
            <person name="Li W."/>
            <person name="Chen H.Y."/>
            <person name="Chen S.E."/>
            <person name="Zhou L.G."/>
            <person name="Ni X.B."/>
            <person name="Tian J.H."/>
            <person name="Sheng Y."/>
            <person name="Liu T."/>
            <person name="Pan Y.S."/>
            <person name="Xia L.Y."/>
            <person name="Li J."/>
            <person name="Zhao F."/>
            <person name="Cao W.C."/>
        </authorList>
    </citation>
    <scope>NUCLEOTIDE SEQUENCE [LARGE SCALE GENOMIC DNA]</scope>
    <source>
        <strain evidence="1">Iper-2018</strain>
    </source>
</reference>
<dbReference type="Proteomes" id="UP000805193">
    <property type="component" value="Unassembled WGS sequence"/>
</dbReference>
<sequence>MRGAIKRLRCSFRLGYFATEAHSWARGGASASAAAMTSLLWNAQTGEAAAERMAAAAPARQLCADCLPARMKAFHAVRQSYAFNILFGLVRPFMKKKLADRIHLHGLNFENLHKEIPPSILPEEYGGDVPSLDFDAFWTQMEAQERAIFWTGHESTKRRHRLVGHLDPFFGQYTCQRLACTFYAPACLRPTGLPEALKTTAATGSTNISGNQTLQSNNNCR</sequence>
<name>A0AC60PFZ5_IXOPE</name>
<gene>
    <name evidence="1" type="ORF">HPB47_004390</name>
</gene>
<evidence type="ECO:0000313" key="1">
    <source>
        <dbReference type="EMBL" id="KAG0419098.1"/>
    </source>
</evidence>
<comment type="caution">
    <text evidence="1">The sequence shown here is derived from an EMBL/GenBank/DDBJ whole genome shotgun (WGS) entry which is preliminary data.</text>
</comment>
<dbReference type="EMBL" id="JABSTQ010010663">
    <property type="protein sequence ID" value="KAG0419098.1"/>
    <property type="molecule type" value="Genomic_DNA"/>
</dbReference>